<sequence>MKKIGIMLFVLGLVVFGLTGCGIVEYLSNPRDGAGTEKKLPEIVLNEPFLVTTVNGDYSLTITGARTTSERNENSESDPEQVVFLDFTYENISYEKRNNMDFFLAQGDFVVTDDAGNVLETYNIKDPNRMIQETPIGGSCSASIAYGLEKSSKNLNVIFIRGKGREVAQIRIPIE</sequence>
<evidence type="ECO:0000313" key="2">
    <source>
        <dbReference type="EMBL" id="MBC3900264.1"/>
    </source>
</evidence>
<evidence type="ECO:0008006" key="4">
    <source>
        <dbReference type="Google" id="ProtNLM"/>
    </source>
</evidence>
<dbReference type="Gene3D" id="2.60.40.1240">
    <property type="match status" value="1"/>
</dbReference>
<dbReference type="Proteomes" id="UP000622405">
    <property type="component" value="Unassembled WGS sequence"/>
</dbReference>
<name>A0ABR6YYK1_9FIRM</name>
<evidence type="ECO:0000256" key="1">
    <source>
        <dbReference type="ARBA" id="ARBA00022729"/>
    </source>
</evidence>
<dbReference type="PROSITE" id="PS51257">
    <property type="entry name" value="PROKAR_LIPOPROTEIN"/>
    <property type="match status" value="1"/>
</dbReference>
<dbReference type="RefSeq" id="WP_186894528.1">
    <property type="nucleotide sequence ID" value="NZ_WJBE01000009.1"/>
</dbReference>
<proteinExistence type="predicted"/>
<keyword evidence="1" id="KW-0732">Signal</keyword>
<reference evidence="2 3" key="1">
    <citation type="journal article" date="2020" name="mSystems">
        <title>Defining Genomic and Predicted Metabolic Features of the Acetobacterium Genus.</title>
        <authorList>
            <person name="Ross D.E."/>
            <person name="Marshall C.W."/>
            <person name="Gulliver D."/>
            <person name="May H.D."/>
            <person name="Norman R.S."/>
        </authorList>
    </citation>
    <scope>NUCLEOTIDE SEQUENCE [LARGE SCALE GENOMIC DNA]</scope>
    <source>
        <strain evidence="2 3">DSM 4132</strain>
    </source>
</reference>
<protein>
    <recommendedName>
        <fullName evidence="4">DUF4352 domain-containing protein</fullName>
    </recommendedName>
</protein>
<dbReference type="EMBL" id="WJBE01000009">
    <property type="protein sequence ID" value="MBC3900264.1"/>
    <property type="molecule type" value="Genomic_DNA"/>
</dbReference>
<evidence type="ECO:0000313" key="3">
    <source>
        <dbReference type="Proteomes" id="UP000622405"/>
    </source>
</evidence>
<gene>
    <name evidence="2" type="ORF">GH811_11615</name>
</gene>
<accession>A0ABR6YYK1</accession>
<organism evidence="2 3">
    <name type="scientific">Acetobacterium malicum</name>
    <dbReference type="NCBI Taxonomy" id="52692"/>
    <lineage>
        <taxon>Bacteria</taxon>
        <taxon>Bacillati</taxon>
        <taxon>Bacillota</taxon>
        <taxon>Clostridia</taxon>
        <taxon>Eubacteriales</taxon>
        <taxon>Eubacteriaceae</taxon>
        <taxon>Acetobacterium</taxon>
    </lineage>
</organism>
<dbReference type="InterPro" id="IPR029050">
    <property type="entry name" value="Immunoprotect_excell_Ig-like"/>
</dbReference>
<keyword evidence="3" id="KW-1185">Reference proteome</keyword>
<comment type="caution">
    <text evidence="2">The sequence shown here is derived from an EMBL/GenBank/DDBJ whole genome shotgun (WGS) entry which is preliminary data.</text>
</comment>